<dbReference type="OrthoDB" id="140416at2"/>
<dbReference type="HOGENOM" id="CLU_026152_3_0_0"/>
<dbReference type="FunCoup" id="E8N5Z7">
    <property type="interactions" value="88"/>
</dbReference>
<evidence type="ECO:0000313" key="4">
    <source>
        <dbReference type="Proteomes" id="UP000008922"/>
    </source>
</evidence>
<evidence type="ECO:0000256" key="1">
    <source>
        <dbReference type="SAM" id="Phobius"/>
    </source>
</evidence>
<dbReference type="STRING" id="926569.ANT_18350"/>
<dbReference type="AlphaFoldDB" id="E8N5Z7"/>
<dbReference type="EMBL" id="AP012029">
    <property type="protein sequence ID" value="BAJ63861.1"/>
    <property type="molecule type" value="Genomic_DNA"/>
</dbReference>
<dbReference type="InterPro" id="IPR002881">
    <property type="entry name" value="DUF58"/>
</dbReference>
<accession>E8N5Z7</accession>
<keyword evidence="4" id="KW-1185">Reference proteome</keyword>
<evidence type="ECO:0000313" key="3">
    <source>
        <dbReference type="EMBL" id="BAJ63861.1"/>
    </source>
</evidence>
<feature type="transmembrane region" description="Helical" evidence="1">
    <location>
        <begin position="45"/>
        <end position="72"/>
    </location>
</feature>
<keyword evidence="1" id="KW-0472">Membrane</keyword>
<reference evidence="3 4" key="1">
    <citation type="submission" date="2010-12" db="EMBL/GenBank/DDBJ databases">
        <title>Whole genome sequence of Anaerolinea thermophila UNI-1.</title>
        <authorList>
            <person name="Narita-Yamada S."/>
            <person name="Kishi E."/>
            <person name="Watanabe Y."/>
            <person name="Takasaki K."/>
            <person name="Ankai A."/>
            <person name="Oguchi A."/>
            <person name="Fukui S."/>
            <person name="Takahashi M."/>
            <person name="Yashiro I."/>
            <person name="Hosoyama A."/>
            <person name="Sekiguchi Y."/>
            <person name="Hanada S."/>
            <person name="Fujita N."/>
        </authorList>
    </citation>
    <scope>NUCLEOTIDE SEQUENCE [LARGE SCALE GENOMIC DNA]</scope>
    <source>
        <strain evidence="4">DSM 14523 / JCM 11388 / NBRC 100420 / UNI-1</strain>
    </source>
</reference>
<protein>
    <recommendedName>
        <fullName evidence="2">DUF58 domain-containing protein</fullName>
    </recommendedName>
</protein>
<feature type="transmembrane region" description="Helical" evidence="1">
    <location>
        <begin position="7"/>
        <end position="25"/>
    </location>
</feature>
<keyword evidence="1" id="KW-0812">Transmembrane</keyword>
<sequence length="441" mass="49190">MIVLRKPFWVVLGVFLFALLGGYLVPSGIFPVPTTLQNQTTIRIFTRIAAISGGAIVLGWLWTQASLFGVVVRREARVLRHQVGQIFEERFRVINRLPMVRLWLEITDESDLPGSSGSRVLSLIGPRQQRTYVAYTLLSQRGAFRLGPTRVSSGDPFGLFRKIIDVPGTQELIVLPYVATLQRFPSPLGQFPGGKAILQKATEVTPQAAGVREYFPGDALRSIHWPTSARKNRLMVKEFEQDPQADVWIILDAEAGVHFASSEKITPVRIDQFWLRKSEFAFKLPEDTFEYGVSAAGSIASYYLRQGRSVGLICVGQAFVVLSAERGERQLNKILETLAFLKPNGRLPLMAVVDAEASQIPRASTVVLITPSIHSSLDLAIDTLVVRRMKPVLVHVDAHTFGAGFSSEEFLYRMRLRNIPVLSLKNNVSLIESLEVKNFLH</sequence>
<dbReference type="eggNOG" id="COG1721">
    <property type="taxonomic scope" value="Bacteria"/>
</dbReference>
<dbReference type="Proteomes" id="UP000008922">
    <property type="component" value="Chromosome"/>
</dbReference>
<feature type="domain" description="DUF58" evidence="2">
    <location>
        <begin position="211"/>
        <end position="263"/>
    </location>
</feature>
<organism evidence="3 4">
    <name type="scientific">Anaerolinea thermophila (strain DSM 14523 / JCM 11388 / NBRC 100420 / UNI-1)</name>
    <dbReference type="NCBI Taxonomy" id="926569"/>
    <lineage>
        <taxon>Bacteria</taxon>
        <taxon>Bacillati</taxon>
        <taxon>Chloroflexota</taxon>
        <taxon>Anaerolineae</taxon>
        <taxon>Anaerolineales</taxon>
        <taxon>Anaerolineaceae</taxon>
        <taxon>Anaerolinea</taxon>
    </lineage>
</organism>
<proteinExistence type="predicted"/>
<evidence type="ECO:0000259" key="2">
    <source>
        <dbReference type="Pfam" id="PF01882"/>
    </source>
</evidence>
<dbReference type="Pfam" id="PF01882">
    <property type="entry name" value="DUF58"/>
    <property type="match status" value="1"/>
</dbReference>
<keyword evidence="1" id="KW-1133">Transmembrane helix</keyword>
<gene>
    <name evidence="3" type="ordered locus">ANT_18350</name>
</gene>
<dbReference type="PANTHER" id="PTHR34351">
    <property type="entry name" value="SLR1927 PROTEIN-RELATED"/>
    <property type="match status" value="1"/>
</dbReference>
<dbReference type="PANTHER" id="PTHR34351:SF2">
    <property type="entry name" value="DUF58 DOMAIN-CONTAINING PROTEIN"/>
    <property type="match status" value="1"/>
</dbReference>
<name>E8N5Z7_ANATU</name>
<dbReference type="InParanoid" id="E8N5Z7"/>
<dbReference type="KEGG" id="atm:ANT_18350"/>